<dbReference type="GO" id="GO:0030574">
    <property type="term" value="P:collagen catabolic process"/>
    <property type="evidence" value="ECO:0007669"/>
    <property type="project" value="TreeGrafter"/>
</dbReference>
<keyword evidence="5" id="KW-0378">Hydrolase</keyword>
<evidence type="ECO:0000259" key="15">
    <source>
        <dbReference type="SMART" id="SM00235"/>
    </source>
</evidence>
<feature type="binding site" evidence="11">
    <location>
        <position position="399"/>
    </location>
    <ligand>
        <name>Ca(2+)</name>
        <dbReference type="ChEBI" id="CHEBI:29108"/>
        <label>3</label>
    </ligand>
</feature>
<dbReference type="InterPro" id="IPR036365">
    <property type="entry name" value="PGBD-like_sf"/>
</dbReference>
<evidence type="ECO:0000313" key="16">
    <source>
        <dbReference type="EMBL" id="KAF9603809.1"/>
    </source>
</evidence>
<dbReference type="PROSITE" id="PS00546">
    <property type="entry name" value="CYSTEINE_SWITCH"/>
    <property type="match status" value="1"/>
</dbReference>
<keyword evidence="9" id="KW-0325">Glycoprotein</keyword>
<dbReference type="FunFam" id="3.40.390.10:FF:000018">
    <property type="entry name" value="Metalloendoproteinase 1"/>
    <property type="match status" value="1"/>
</dbReference>
<keyword evidence="4" id="KW-0732">Signal</keyword>
<feature type="binding site" evidence="11">
    <location>
        <position position="369"/>
    </location>
    <ligand>
        <name>Zn(2+)</name>
        <dbReference type="ChEBI" id="CHEBI:29105"/>
        <label>1</label>
    </ligand>
</feature>
<protein>
    <recommendedName>
        <fullName evidence="15">Peptidase metallopeptidase domain-containing protein</fullName>
    </recommendedName>
</protein>
<feature type="binding site" evidence="11">
    <location>
        <position position="424"/>
    </location>
    <ligand>
        <name>Zn(2+)</name>
        <dbReference type="ChEBI" id="CHEBI:29105"/>
        <label>2</label>
        <note>catalytic</note>
    </ligand>
</feature>
<comment type="cofactor">
    <cofactor evidence="11">
        <name>Zn(2+)</name>
        <dbReference type="ChEBI" id="CHEBI:29105"/>
    </cofactor>
    <text evidence="11">Binds 2 Zn(2+) ions per subunit.</text>
</comment>
<dbReference type="InterPro" id="IPR021190">
    <property type="entry name" value="Pept_M10A"/>
</dbReference>
<feature type="binding site" evidence="11">
    <location>
        <position position="384"/>
    </location>
    <ligand>
        <name>Zn(2+)</name>
        <dbReference type="ChEBI" id="CHEBI:29105"/>
        <label>1</label>
    </ligand>
</feature>
<evidence type="ECO:0000256" key="12">
    <source>
        <dbReference type="PIRSR" id="PIRSR621190-5"/>
    </source>
</evidence>
<feature type="compositionally biased region" description="Basic and acidic residues" evidence="13">
    <location>
        <begin position="110"/>
        <end position="124"/>
    </location>
</feature>
<feature type="binding site" evidence="11">
    <location>
        <position position="420"/>
    </location>
    <ligand>
        <name>Zn(2+)</name>
        <dbReference type="ChEBI" id="CHEBI:29105"/>
        <label>2</label>
        <note>catalytic</note>
    </ligand>
</feature>
<feature type="binding site" evidence="11">
    <location>
        <position position="371"/>
    </location>
    <ligand>
        <name>Zn(2+)</name>
        <dbReference type="ChEBI" id="CHEBI:29105"/>
        <label>1</label>
    </ligand>
</feature>
<comment type="caution">
    <text evidence="16">The sequence shown here is derived from an EMBL/GenBank/DDBJ whole genome shotgun (WGS) entry which is preliminary data.</text>
</comment>
<evidence type="ECO:0000256" key="13">
    <source>
        <dbReference type="SAM" id="MobiDB-lite"/>
    </source>
</evidence>
<dbReference type="InterPro" id="IPR024079">
    <property type="entry name" value="MetalloPept_cat_dom_sf"/>
</dbReference>
<feature type="binding site" evidence="11">
    <location>
        <position position="399"/>
    </location>
    <ligand>
        <name>Ca(2+)</name>
        <dbReference type="ChEBI" id="CHEBI:29108"/>
        <label>1</label>
    </ligand>
</feature>
<dbReference type="PRINTS" id="PR00138">
    <property type="entry name" value="MATRIXIN"/>
</dbReference>
<keyword evidence="14" id="KW-1133">Transmembrane helix</keyword>
<feature type="binding site" evidence="11">
    <location>
        <position position="394"/>
    </location>
    <ligand>
        <name>Zn(2+)</name>
        <dbReference type="ChEBI" id="CHEBI:29105"/>
        <label>1</label>
    </ligand>
</feature>
<dbReference type="InterPro" id="IPR006026">
    <property type="entry name" value="Peptidase_Metallo"/>
</dbReference>
<keyword evidence="11" id="KW-0106">Calcium</keyword>
<comment type="similarity">
    <text evidence="1">Belongs to the peptidase M10A family. Matrix metalloproteinases (MMPs) subfamily.</text>
</comment>
<feature type="binding site" evidence="11">
    <location>
        <position position="377"/>
    </location>
    <ligand>
        <name>Ca(2+)</name>
        <dbReference type="ChEBI" id="CHEBI:29108"/>
        <label>3</label>
    </ligand>
</feature>
<dbReference type="InterPro" id="IPR021158">
    <property type="entry name" value="Pept_M10A_Zn_BS"/>
</dbReference>
<proteinExistence type="inferred from homology"/>
<feature type="domain" description="Peptidase metallopeptidase" evidence="15">
    <location>
        <begin position="303"/>
        <end position="465"/>
    </location>
</feature>
<reference evidence="16 17" key="1">
    <citation type="submission" date="2020-10" db="EMBL/GenBank/DDBJ databases">
        <title>The Coptis chinensis genome and diversification of protoberbering-type alkaloids.</title>
        <authorList>
            <person name="Wang B."/>
            <person name="Shu S."/>
            <person name="Song C."/>
            <person name="Liu Y."/>
        </authorList>
    </citation>
    <scope>NUCLEOTIDE SEQUENCE [LARGE SCALE GENOMIC DNA]</scope>
    <source>
        <strain evidence="16">HL-2020</strain>
        <tissue evidence="16">Leaf</tissue>
    </source>
</reference>
<feature type="transmembrane region" description="Helical" evidence="14">
    <location>
        <begin position="151"/>
        <end position="175"/>
    </location>
</feature>
<evidence type="ECO:0000256" key="6">
    <source>
        <dbReference type="ARBA" id="ARBA00022833"/>
    </source>
</evidence>
<evidence type="ECO:0000313" key="17">
    <source>
        <dbReference type="Proteomes" id="UP000631114"/>
    </source>
</evidence>
<dbReference type="GO" id="GO:0006508">
    <property type="term" value="P:proteolysis"/>
    <property type="evidence" value="ECO:0007669"/>
    <property type="project" value="UniProtKB-KW"/>
</dbReference>
<dbReference type="SUPFAM" id="SSF55486">
    <property type="entry name" value="Metalloproteases ('zincins'), catalytic domain"/>
    <property type="match status" value="1"/>
</dbReference>
<dbReference type="Pfam" id="PF00413">
    <property type="entry name" value="Peptidase_M10"/>
    <property type="match status" value="1"/>
</dbReference>
<dbReference type="Proteomes" id="UP000631114">
    <property type="component" value="Unassembled WGS sequence"/>
</dbReference>
<dbReference type="GO" id="GO:0008270">
    <property type="term" value="F:zinc ion binding"/>
    <property type="evidence" value="ECO:0007669"/>
    <property type="project" value="InterPro"/>
</dbReference>
<dbReference type="PANTHER" id="PTHR10201">
    <property type="entry name" value="MATRIX METALLOPROTEINASE"/>
    <property type="match status" value="1"/>
</dbReference>
<keyword evidence="6 11" id="KW-0862">Zinc</keyword>
<evidence type="ECO:0000256" key="2">
    <source>
        <dbReference type="ARBA" id="ARBA00022670"/>
    </source>
</evidence>
<evidence type="ECO:0000256" key="7">
    <source>
        <dbReference type="ARBA" id="ARBA00023049"/>
    </source>
</evidence>
<feature type="compositionally biased region" description="Basic and acidic residues" evidence="13">
    <location>
        <begin position="13"/>
        <end position="39"/>
    </location>
</feature>
<dbReference type="PANTHER" id="PTHR10201:SF213">
    <property type="entry name" value="METALLOENDOPROTEINASE 2-MMP-LIKE"/>
    <property type="match status" value="1"/>
</dbReference>
<comment type="cofactor">
    <cofactor evidence="11">
        <name>Ca(2+)</name>
        <dbReference type="ChEBI" id="CHEBI:29108"/>
    </cofactor>
    <text evidence="11">Can bind about 5 Ca(2+) ions per subunit.</text>
</comment>
<evidence type="ECO:0000256" key="4">
    <source>
        <dbReference type="ARBA" id="ARBA00022729"/>
    </source>
</evidence>
<dbReference type="InterPro" id="IPR033739">
    <property type="entry name" value="M10A_MMP"/>
</dbReference>
<dbReference type="CDD" id="cd04278">
    <property type="entry name" value="ZnMc_MMP"/>
    <property type="match status" value="1"/>
</dbReference>
<keyword evidence="7" id="KW-0482">Metalloprotease</keyword>
<dbReference type="GO" id="GO:0030198">
    <property type="term" value="P:extracellular matrix organization"/>
    <property type="evidence" value="ECO:0007669"/>
    <property type="project" value="TreeGrafter"/>
</dbReference>
<keyword evidence="14" id="KW-0812">Transmembrane</keyword>
<feature type="region of interest" description="Disordered" evidence="13">
    <location>
        <begin position="107"/>
        <end position="137"/>
    </location>
</feature>
<name>A0A835HQV8_9MAGN</name>
<dbReference type="Pfam" id="PF01471">
    <property type="entry name" value="PG_binding_1"/>
    <property type="match status" value="1"/>
</dbReference>
<accession>A0A835HQV8</accession>
<dbReference type="GO" id="GO:0031012">
    <property type="term" value="C:extracellular matrix"/>
    <property type="evidence" value="ECO:0007669"/>
    <property type="project" value="InterPro"/>
</dbReference>
<evidence type="ECO:0000256" key="14">
    <source>
        <dbReference type="SAM" id="Phobius"/>
    </source>
</evidence>
<keyword evidence="17" id="KW-1185">Reference proteome</keyword>
<sequence length="466" mass="51748">MPSTPPKASSENRVVEDRGGDTEEMDVRGTEVRTERSDEELRVSVTVGVSNALSVYGGPVTSDIAQAGSGQEKICDNTESDHGPESESKLEAHSWMVVAWTPVEELNEESFERNSGDGKTKGESLGHSGDSQDNEGEVMTRQRQYMVKKALILMALRSSFLGLQAFLLLVIMFMLPSLLFSKPNGKSFDLQHLEGCHKGQNVKGVNQVKQYLERFGYLHYNDHSAHANDDEFDNLLESAVKDYQLNHQLKMTGSLNSKTLKQMMKPRCGVPDIINGTTRMNSGKKKLQHGSLHTVSHFSFFPRRPTWPANRRSLIYTFRSGVEVIDLPTLRTVMSRAFAKWAAVTQFTFAEAQACTTSDITIGFQRRAHDDNSAFDGPGVTVAHAYPPTIGVFHYDADEKWSTNPDPTMNEFDLESIAVHEIGHLLGLHHSSIPEAIMFDSIAAGATKRELHGDDVQGIRTLYSLT</sequence>
<dbReference type="SMART" id="SM00235">
    <property type="entry name" value="ZnMc"/>
    <property type="match status" value="1"/>
</dbReference>
<dbReference type="EMBL" id="JADFTS010000006">
    <property type="protein sequence ID" value="KAF9603809.1"/>
    <property type="molecule type" value="Genomic_DNA"/>
</dbReference>
<feature type="region of interest" description="Disordered" evidence="13">
    <location>
        <begin position="1"/>
        <end position="39"/>
    </location>
</feature>
<dbReference type="InterPro" id="IPR001818">
    <property type="entry name" value="Pept_M10_metallopeptidase"/>
</dbReference>
<evidence type="ECO:0000256" key="1">
    <source>
        <dbReference type="ARBA" id="ARBA00009614"/>
    </source>
</evidence>
<evidence type="ECO:0000256" key="8">
    <source>
        <dbReference type="ARBA" id="ARBA00023145"/>
    </source>
</evidence>
<evidence type="ECO:0000256" key="3">
    <source>
        <dbReference type="ARBA" id="ARBA00022723"/>
    </source>
</evidence>
<evidence type="ECO:0000256" key="5">
    <source>
        <dbReference type="ARBA" id="ARBA00022801"/>
    </source>
</evidence>
<feature type="binding site" evidence="11">
    <location>
        <position position="438"/>
    </location>
    <ligand>
        <name>Zn(2+)</name>
        <dbReference type="ChEBI" id="CHEBI:29105"/>
        <label>2</label>
        <note>catalytic</note>
    </ligand>
</feature>
<dbReference type="AlphaFoldDB" id="A0A835HQV8"/>
<keyword evidence="8" id="KW-0865">Zymogen</keyword>
<feature type="active site" evidence="10">
    <location>
        <position position="421"/>
    </location>
</feature>
<feature type="region of interest" description="Disordered" evidence="13">
    <location>
        <begin position="63"/>
        <end position="87"/>
    </location>
</feature>
<organism evidence="16 17">
    <name type="scientific">Coptis chinensis</name>
    <dbReference type="NCBI Taxonomy" id="261450"/>
    <lineage>
        <taxon>Eukaryota</taxon>
        <taxon>Viridiplantae</taxon>
        <taxon>Streptophyta</taxon>
        <taxon>Embryophyta</taxon>
        <taxon>Tracheophyta</taxon>
        <taxon>Spermatophyta</taxon>
        <taxon>Magnoliopsida</taxon>
        <taxon>Ranunculales</taxon>
        <taxon>Ranunculaceae</taxon>
        <taxon>Coptidoideae</taxon>
        <taxon>Coptis</taxon>
    </lineage>
</organism>
<feature type="binding site" evidence="11">
    <location>
        <position position="376"/>
    </location>
    <ligand>
        <name>Ca(2+)</name>
        <dbReference type="ChEBI" id="CHEBI:29108"/>
        <label>3</label>
    </ligand>
</feature>
<feature type="compositionally biased region" description="Basic and acidic residues" evidence="13">
    <location>
        <begin position="73"/>
        <end position="87"/>
    </location>
</feature>
<keyword evidence="2" id="KW-0645">Protease</keyword>
<keyword evidence="3 11" id="KW-0479">Metal-binding</keyword>
<evidence type="ECO:0000256" key="9">
    <source>
        <dbReference type="ARBA" id="ARBA00023180"/>
    </source>
</evidence>
<dbReference type="InterPro" id="IPR002477">
    <property type="entry name" value="Peptidoglycan-bd-like"/>
</dbReference>
<dbReference type="Gene3D" id="3.40.390.10">
    <property type="entry name" value="Collagenase (Catalytic Domain)"/>
    <property type="match status" value="1"/>
</dbReference>
<dbReference type="OrthoDB" id="406838at2759"/>
<feature type="binding site" evidence="11">
    <location>
        <position position="359"/>
    </location>
    <ligand>
        <name>Ca(2+)</name>
        <dbReference type="ChEBI" id="CHEBI:29108"/>
        <label>2</label>
    </ligand>
</feature>
<feature type="binding site" description="in inhibited form" evidence="11">
    <location>
        <position position="268"/>
    </location>
    <ligand>
        <name>Zn(2+)</name>
        <dbReference type="ChEBI" id="CHEBI:29105"/>
        <label>2</label>
        <note>catalytic</note>
    </ligand>
</feature>
<dbReference type="GO" id="GO:0004222">
    <property type="term" value="F:metalloendopeptidase activity"/>
    <property type="evidence" value="ECO:0007669"/>
    <property type="project" value="InterPro"/>
</dbReference>
<evidence type="ECO:0000256" key="11">
    <source>
        <dbReference type="PIRSR" id="PIRSR621190-2"/>
    </source>
</evidence>
<gene>
    <name evidence="16" type="ORF">IFM89_037943</name>
</gene>
<evidence type="ECO:0000256" key="10">
    <source>
        <dbReference type="PIRSR" id="PIRSR621190-1"/>
    </source>
</evidence>
<feature type="binding site" evidence="11">
    <location>
        <position position="396"/>
    </location>
    <ligand>
        <name>Ca(2+)</name>
        <dbReference type="ChEBI" id="CHEBI:29108"/>
        <label>3</label>
    </ligand>
</feature>
<dbReference type="SUPFAM" id="SSF47090">
    <property type="entry name" value="PGBD-like"/>
    <property type="match status" value="1"/>
</dbReference>
<feature type="binding site" evidence="11">
    <location>
        <position position="430"/>
    </location>
    <ligand>
        <name>Zn(2+)</name>
        <dbReference type="ChEBI" id="CHEBI:29105"/>
        <label>2</label>
        <note>catalytic</note>
    </ligand>
</feature>
<feature type="compositionally biased region" description="Polar residues" evidence="13">
    <location>
        <begin position="1"/>
        <end position="12"/>
    </location>
</feature>
<keyword evidence="14" id="KW-0472">Membrane</keyword>
<feature type="short sequence motif" description="Cysteine switch" evidence="12">
    <location>
        <begin position="266"/>
        <end position="295"/>
    </location>
</feature>